<dbReference type="Proteomes" id="UP000300879">
    <property type="component" value="Chromosome"/>
</dbReference>
<reference evidence="1 2" key="1">
    <citation type="submission" date="2019-05" db="EMBL/GenBank/DDBJ databases">
        <authorList>
            <person name="Chen C."/>
        </authorList>
    </citation>
    <scope>NUCLEOTIDE SEQUENCE [LARGE SCALE GENOMIC DNA]</scope>
    <source>
        <strain evidence="1 2">HB172198</strain>
    </source>
</reference>
<accession>A0A4P8XLP4</accession>
<name>A0A4P8XLP4_9BACL</name>
<evidence type="ECO:0000313" key="2">
    <source>
        <dbReference type="Proteomes" id="UP000300879"/>
    </source>
</evidence>
<organism evidence="1 2">
    <name type="scientific">Paenibacillus algicola</name>
    <dbReference type="NCBI Taxonomy" id="2565926"/>
    <lineage>
        <taxon>Bacteria</taxon>
        <taxon>Bacillati</taxon>
        <taxon>Bacillota</taxon>
        <taxon>Bacilli</taxon>
        <taxon>Bacillales</taxon>
        <taxon>Paenibacillaceae</taxon>
        <taxon>Paenibacillus</taxon>
    </lineage>
</organism>
<dbReference type="KEGG" id="palo:E6C60_2706"/>
<keyword evidence="2" id="KW-1185">Reference proteome</keyword>
<evidence type="ECO:0008006" key="3">
    <source>
        <dbReference type="Google" id="ProtNLM"/>
    </source>
</evidence>
<proteinExistence type="predicted"/>
<protein>
    <recommendedName>
        <fullName evidence="3">Gelsolin-like domain-containing protein</fullName>
    </recommendedName>
</protein>
<dbReference type="AlphaFoldDB" id="A0A4P8XLP4"/>
<sequence length="41" mass="4751">MTVFSVQLLDAYIYKTGNRDLYIWLGVDTTSEDEGIRHQTT</sequence>
<gene>
    <name evidence="1" type="ORF">E6C60_2706</name>
</gene>
<dbReference type="EMBL" id="CP040396">
    <property type="protein sequence ID" value="QCT03418.1"/>
    <property type="molecule type" value="Genomic_DNA"/>
</dbReference>
<evidence type="ECO:0000313" key="1">
    <source>
        <dbReference type="EMBL" id="QCT03418.1"/>
    </source>
</evidence>